<accession>A0A8B6CVE8</accession>
<evidence type="ECO:0000313" key="2">
    <source>
        <dbReference type="EMBL" id="VDI10191.1"/>
    </source>
</evidence>
<gene>
    <name evidence="2" type="ORF">MGAL_10B055499</name>
</gene>
<feature type="compositionally biased region" description="Basic and acidic residues" evidence="1">
    <location>
        <begin position="71"/>
        <end position="84"/>
    </location>
</feature>
<keyword evidence="3" id="KW-1185">Reference proteome</keyword>
<evidence type="ECO:0000313" key="3">
    <source>
        <dbReference type="Proteomes" id="UP000596742"/>
    </source>
</evidence>
<comment type="caution">
    <text evidence="2">The sequence shown here is derived from an EMBL/GenBank/DDBJ whole genome shotgun (WGS) entry which is preliminary data.</text>
</comment>
<dbReference type="Proteomes" id="UP000596742">
    <property type="component" value="Unassembled WGS sequence"/>
</dbReference>
<feature type="region of interest" description="Disordered" evidence="1">
    <location>
        <begin position="35"/>
        <end position="84"/>
    </location>
</feature>
<proteinExistence type="predicted"/>
<organism evidence="2 3">
    <name type="scientific">Mytilus galloprovincialis</name>
    <name type="common">Mediterranean mussel</name>
    <dbReference type="NCBI Taxonomy" id="29158"/>
    <lineage>
        <taxon>Eukaryota</taxon>
        <taxon>Metazoa</taxon>
        <taxon>Spiralia</taxon>
        <taxon>Lophotrochozoa</taxon>
        <taxon>Mollusca</taxon>
        <taxon>Bivalvia</taxon>
        <taxon>Autobranchia</taxon>
        <taxon>Pteriomorphia</taxon>
        <taxon>Mytilida</taxon>
        <taxon>Mytiloidea</taxon>
        <taxon>Mytilidae</taxon>
        <taxon>Mytilinae</taxon>
        <taxon>Mytilus</taxon>
    </lineage>
</organism>
<dbReference type="AlphaFoldDB" id="A0A8B6CVE8"/>
<feature type="compositionally biased region" description="Polar residues" evidence="1">
    <location>
        <begin position="60"/>
        <end position="70"/>
    </location>
</feature>
<dbReference type="EMBL" id="UYJE01002370">
    <property type="protein sequence ID" value="VDI10191.1"/>
    <property type="molecule type" value="Genomic_DNA"/>
</dbReference>
<sequence length="84" mass="10155">MFHLRGRRLRITKTPTDVNIHLRTEEAAIRQLSTADWGLNKDAKGENQSYTKEKQRRNNRNQLHQMQQEFCQRRNTEKTQRNFS</sequence>
<reference evidence="2" key="1">
    <citation type="submission" date="2018-11" db="EMBL/GenBank/DDBJ databases">
        <authorList>
            <person name="Alioto T."/>
            <person name="Alioto T."/>
        </authorList>
    </citation>
    <scope>NUCLEOTIDE SEQUENCE</scope>
</reference>
<evidence type="ECO:0000256" key="1">
    <source>
        <dbReference type="SAM" id="MobiDB-lite"/>
    </source>
</evidence>
<protein>
    <submittedName>
        <fullName evidence="2">Uncharacterized protein</fullName>
    </submittedName>
</protein>
<name>A0A8B6CVE8_MYTGA</name>